<dbReference type="GeneTree" id="ENSGT01150000286904"/>
<dbReference type="SUPFAM" id="SSF52047">
    <property type="entry name" value="RNI-like"/>
    <property type="match status" value="1"/>
</dbReference>
<dbReference type="SMART" id="SM01288">
    <property type="entry name" value="FISNA"/>
    <property type="match status" value="1"/>
</dbReference>
<dbReference type="InterPro" id="IPR032675">
    <property type="entry name" value="LRR_dom_sf"/>
</dbReference>
<organism evidence="8 9">
    <name type="scientific">Seriola dumerili</name>
    <name type="common">Greater amberjack</name>
    <name type="synonym">Caranx dumerili</name>
    <dbReference type="NCBI Taxonomy" id="41447"/>
    <lineage>
        <taxon>Eukaryota</taxon>
        <taxon>Metazoa</taxon>
        <taxon>Chordata</taxon>
        <taxon>Craniata</taxon>
        <taxon>Vertebrata</taxon>
        <taxon>Euteleostomi</taxon>
        <taxon>Actinopterygii</taxon>
        <taxon>Neopterygii</taxon>
        <taxon>Teleostei</taxon>
        <taxon>Neoteleostei</taxon>
        <taxon>Acanthomorphata</taxon>
        <taxon>Carangaria</taxon>
        <taxon>Carangiformes</taxon>
        <taxon>Carangidae</taxon>
        <taxon>Seriola</taxon>
    </lineage>
</organism>
<feature type="domain" description="NACHT" evidence="7">
    <location>
        <begin position="106"/>
        <end position="240"/>
    </location>
</feature>
<dbReference type="InterPro" id="IPR041075">
    <property type="entry name" value="NOD1/2_WH"/>
</dbReference>
<sequence>MILANDYHSYNSIFIHLSEDIQRCQAELKSYLLNKTKNLFQGTKADGSTPLNKIYTELYITEGDSGEVNSEHEVIELECTRSTSEEKKIHLNNIFEPSSNEENPPQRVLTKGIAGIGKTVAVQKFTHDWAEGTANQNIQYIFPFTFRDLNLIKDKSLSLTELISSNFEEVKDLETSNYNNSSVLFIFDGLDESKFPLDFMNNEMCRSVTEAATVDILLTNLINGNLLHKASVWITSRPAAASKIPPEFVNRVTEVRGFNDEQKEEYFQKKISDKDVAQKIFSHLQSKPLRSLYIMCHIPVFCWISATALQSLLTHTHESELPKTLTEMYSHFLIIQTKCKLQKDYQECEADKDVIMKLGKLAFEQLQQGNVIFYEDNLKDCEIDPKQAAVYSGVCTQIIRKEYGLHSQECYSFVHLSVQEFLAALYVLQTFIDSGENLLPSQTKGNATPVRGEIPIILLHKNAVNMVLKTDHGQWDLFLRFLLGLSQDKNLKLLQQKLGFKGKRLQNNQETIKYIHNKIKKLSYTDKSINLFHCLNELGDQSLVEQVQKYQNLDLFDLKKYSRSDAVLERLVPVLKVAKTALLRDCNLTARCCRYISSVLSLKSNGLEKLDLTRNKLHDSGITLLSDGLKSPNCKLQSLKNGLHILSKALVLECKRQVRKSRGMYYIIVLCHPTTEGGLSEIQCCRIFFLAQNDITLYKFTLNIMFSHVYYASFLRLNGCHLSERSCEALASVLSSQSSTLKDLDLSNNDLQDSGVKLLSTGLGRTQCTLETLRLNDCDLRKRSCEALASVLNSQSSSLTELDLSNNNLQDSGVKLLSTGLGRTQCTLETLRLSGCQVTEAGCSSLALALRSNPSHLRELDLSYNHPGDSGVKLLSAELEDPQCRLETLRYEQTTGAQTLFLCHIDKQHCPPVLWSDLFLCRRPFEEILEGGFHLNAYIEGV</sequence>
<dbReference type="InterPro" id="IPR027417">
    <property type="entry name" value="P-loop_NTPase"/>
</dbReference>
<evidence type="ECO:0000256" key="1">
    <source>
        <dbReference type="ARBA" id="ARBA00004496"/>
    </source>
</evidence>
<dbReference type="GO" id="GO:0005524">
    <property type="term" value="F:ATP binding"/>
    <property type="evidence" value="ECO:0007669"/>
    <property type="project" value="UniProtKB-KW"/>
</dbReference>
<accession>A0A3B4V4B0</accession>
<dbReference type="PANTHER" id="PTHR24106">
    <property type="entry name" value="NACHT, LRR AND CARD DOMAINS-CONTAINING"/>
    <property type="match status" value="1"/>
</dbReference>
<keyword evidence="6" id="KW-0067">ATP-binding</keyword>
<dbReference type="OMA" id="KECYPRA"/>
<dbReference type="AlphaFoldDB" id="A0A3B4V4B0"/>
<keyword evidence="9" id="KW-1185">Reference proteome</keyword>
<evidence type="ECO:0000313" key="8">
    <source>
        <dbReference type="Ensembl" id="ENSSDUP00000025422.1"/>
    </source>
</evidence>
<evidence type="ECO:0000256" key="4">
    <source>
        <dbReference type="ARBA" id="ARBA00022737"/>
    </source>
</evidence>
<dbReference type="InterPro" id="IPR041267">
    <property type="entry name" value="NLRP_HD2"/>
</dbReference>
<dbReference type="Pfam" id="PF14484">
    <property type="entry name" value="FISNA"/>
    <property type="match status" value="1"/>
</dbReference>
<dbReference type="Proteomes" id="UP000261420">
    <property type="component" value="Unplaced"/>
</dbReference>
<dbReference type="InterPro" id="IPR007111">
    <property type="entry name" value="NACHT_NTPase"/>
</dbReference>
<keyword evidence="4" id="KW-0677">Repeat</keyword>
<dbReference type="Pfam" id="PF17779">
    <property type="entry name" value="WHD_NOD2"/>
    <property type="match status" value="1"/>
</dbReference>
<reference evidence="8" key="2">
    <citation type="submission" date="2025-09" db="UniProtKB">
        <authorList>
            <consortium name="Ensembl"/>
        </authorList>
    </citation>
    <scope>IDENTIFICATION</scope>
</reference>
<dbReference type="GO" id="GO:0005737">
    <property type="term" value="C:cytoplasm"/>
    <property type="evidence" value="ECO:0007669"/>
    <property type="project" value="UniProtKB-SubCell"/>
</dbReference>
<dbReference type="Pfam" id="PF05729">
    <property type="entry name" value="NACHT"/>
    <property type="match status" value="1"/>
</dbReference>
<protein>
    <recommendedName>
        <fullName evidence="7">NACHT domain-containing protein</fullName>
    </recommendedName>
</protein>
<dbReference type="InterPro" id="IPR001611">
    <property type="entry name" value="Leu-rich_rpt"/>
</dbReference>
<dbReference type="InterPro" id="IPR051261">
    <property type="entry name" value="NLR"/>
</dbReference>
<proteinExistence type="predicted"/>
<dbReference type="FunFam" id="3.40.50.300:FF:000210">
    <property type="entry name" value="Si:dkey-16p6.1"/>
    <property type="match status" value="1"/>
</dbReference>
<comment type="subcellular location">
    <subcellularLocation>
        <location evidence="1">Cytoplasm</location>
    </subcellularLocation>
</comment>
<evidence type="ECO:0000256" key="6">
    <source>
        <dbReference type="ARBA" id="ARBA00022840"/>
    </source>
</evidence>
<dbReference type="Pfam" id="PF17776">
    <property type="entry name" value="NLRC4_HD2"/>
    <property type="match status" value="1"/>
</dbReference>
<name>A0A3B4V4B0_SERDU</name>
<evidence type="ECO:0000259" key="7">
    <source>
        <dbReference type="PROSITE" id="PS50837"/>
    </source>
</evidence>
<dbReference type="Ensembl" id="ENSSDUT00000025888.1">
    <property type="protein sequence ID" value="ENSSDUP00000025422.1"/>
    <property type="gene ID" value="ENSSDUG00000018420.1"/>
</dbReference>
<dbReference type="SMART" id="SM00368">
    <property type="entry name" value="LRR_RI"/>
    <property type="match status" value="7"/>
</dbReference>
<keyword evidence="3" id="KW-0433">Leucine-rich repeat</keyword>
<dbReference type="Pfam" id="PF13516">
    <property type="entry name" value="LRR_6"/>
    <property type="match status" value="5"/>
</dbReference>
<dbReference type="PROSITE" id="PS51450">
    <property type="entry name" value="LRR"/>
    <property type="match status" value="1"/>
</dbReference>
<evidence type="ECO:0000256" key="5">
    <source>
        <dbReference type="ARBA" id="ARBA00022741"/>
    </source>
</evidence>
<keyword evidence="2" id="KW-0963">Cytoplasm</keyword>
<dbReference type="Gene3D" id="3.80.10.10">
    <property type="entry name" value="Ribonuclease Inhibitor"/>
    <property type="match status" value="2"/>
</dbReference>
<dbReference type="SUPFAM" id="SSF52540">
    <property type="entry name" value="P-loop containing nucleoside triphosphate hydrolases"/>
    <property type="match status" value="1"/>
</dbReference>
<keyword evidence="5" id="KW-0547">Nucleotide-binding</keyword>
<dbReference type="Gene3D" id="3.40.50.300">
    <property type="entry name" value="P-loop containing nucleotide triphosphate hydrolases"/>
    <property type="match status" value="1"/>
</dbReference>
<evidence type="ECO:0000313" key="9">
    <source>
        <dbReference type="Proteomes" id="UP000261420"/>
    </source>
</evidence>
<evidence type="ECO:0000256" key="3">
    <source>
        <dbReference type="ARBA" id="ARBA00022614"/>
    </source>
</evidence>
<reference evidence="8" key="1">
    <citation type="submission" date="2025-08" db="UniProtKB">
        <authorList>
            <consortium name="Ensembl"/>
        </authorList>
    </citation>
    <scope>IDENTIFICATION</scope>
</reference>
<dbReference type="PROSITE" id="PS50837">
    <property type="entry name" value="NACHT"/>
    <property type="match status" value="1"/>
</dbReference>
<dbReference type="InterPro" id="IPR029495">
    <property type="entry name" value="NACHT-assoc"/>
</dbReference>
<evidence type="ECO:0000256" key="2">
    <source>
        <dbReference type="ARBA" id="ARBA00022490"/>
    </source>
</evidence>